<dbReference type="SMART" id="SM00444">
    <property type="entry name" value="GYF"/>
    <property type="match status" value="1"/>
</dbReference>
<name>A0A6H5I3I0_9HYME</name>
<dbReference type="Pfam" id="PF02213">
    <property type="entry name" value="GYF"/>
    <property type="match status" value="1"/>
</dbReference>
<accession>A0A6H5I3I0</accession>
<dbReference type="OrthoDB" id="331341at2759"/>
<reference evidence="2 3" key="1">
    <citation type="submission" date="2020-02" db="EMBL/GenBank/DDBJ databases">
        <authorList>
            <person name="Ferguson B K."/>
        </authorList>
    </citation>
    <scope>NUCLEOTIDE SEQUENCE [LARGE SCALE GENOMIC DNA]</scope>
</reference>
<dbReference type="PROSITE" id="PS50829">
    <property type="entry name" value="GYF"/>
    <property type="match status" value="1"/>
</dbReference>
<dbReference type="InterPro" id="IPR035445">
    <property type="entry name" value="GYF-like_dom_sf"/>
</dbReference>
<dbReference type="InterPro" id="IPR003169">
    <property type="entry name" value="GYF"/>
</dbReference>
<gene>
    <name evidence="2" type="ORF">TBRA_LOCUS3032</name>
</gene>
<proteinExistence type="predicted"/>
<feature type="domain" description="GYF" evidence="1">
    <location>
        <begin position="313"/>
        <end position="367"/>
    </location>
</feature>
<sequence length="449" mass="51777">VCSSADYAADKKDMSAMSAKMIIYILERTLIRYQRGVPGVICIDEKRTKKGSVSEHQCVSRTQTTMSCRREEKDYEAEKVNFFFKNRQNNIFQCPIWKYFHQLKERKKEKFKLCANRSTFHCNGYGTIRICIDRNLHFQLKVCWSYAISCRLLRHVNFAHALQDERRNVTHAPPRASMRGIGCHPHAMRKLFWPTRQRAKFCTLRSFYLRRCTSCQRFLSPEFIQVVAGITKVDDKNAAIYKVEEIIKHEYYGDNPCERCTAPPNCHTHFFCGLGVASAWVLQIITSFTYLAVLKIGSAPKDLNQKEDPLVTEVSWELKWSQEKEAEVHGPHTSEQMHTWSKEGYFKNGAWAPKKCAKMANNMCALKNVKGELETQRTKQTIRDVSCVVLSRQRKMLGGKNQRRALYGIVHVCAMAAALRVDTAKHGPCSRKTALSNTYSDEQFVFAHT</sequence>
<dbReference type="Gene3D" id="3.30.1490.40">
    <property type="match status" value="1"/>
</dbReference>
<organism evidence="2 3">
    <name type="scientific">Trichogramma brassicae</name>
    <dbReference type="NCBI Taxonomy" id="86971"/>
    <lineage>
        <taxon>Eukaryota</taxon>
        <taxon>Metazoa</taxon>
        <taxon>Ecdysozoa</taxon>
        <taxon>Arthropoda</taxon>
        <taxon>Hexapoda</taxon>
        <taxon>Insecta</taxon>
        <taxon>Pterygota</taxon>
        <taxon>Neoptera</taxon>
        <taxon>Endopterygota</taxon>
        <taxon>Hymenoptera</taxon>
        <taxon>Apocrita</taxon>
        <taxon>Proctotrupomorpha</taxon>
        <taxon>Chalcidoidea</taxon>
        <taxon>Trichogrammatidae</taxon>
        <taxon>Trichogramma</taxon>
    </lineage>
</organism>
<dbReference type="AlphaFoldDB" id="A0A6H5I3I0"/>
<feature type="non-terminal residue" evidence="2">
    <location>
        <position position="1"/>
    </location>
</feature>
<evidence type="ECO:0000259" key="1">
    <source>
        <dbReference type="PROSITE" id="PS50829"/>
    </source>
</evidence>
<protein>
    <recommendedName>
        <fullName evidence="1">GYF domain-containing protein</fullName>
    </recommendedName>
</protein>
<keyword evidence="3" id="KW-1185">Reference proteome</keyword>
<dbReference type="SUPFAM" id="SSF55277">
    <property type="entry name" value="GYF domain"/>
    <property type="match status" value="1"/>
</dbReference>
<evidence type="ECO:0000313" key="3">
    <source>
        <dbReference type="Proteomes" id="UP000479190"/>
    </source>
</evidence>
<dbReference type="Proteomes" id="UP000479190">
    <property type="component" value="Unassembled WGS sequence"/>
</dbReference>
<evidence type="ECO:0000313" key="2">
    <source>
        <dbReference type="EMBL" id="CAB0031050.1"/>
    </source>
</evidence>
<dbReference type="EMBL" id="CADCXV010000613">
    <property type="protein sequence ID" value="CAB0031050.1"/>
    <property type="molecule type" value="Genomic_DNA"/>
</dbReference>